<dbReference type="CDD" id="cd10507">
    <property type="entry name" value="Zn-ribbon_RPA12"/>
    <property type="match status" value="1"/>
</dbReference>
<feature type="zinc finger region" description="C4-type" evidence="10">
    <location>
        <begin position="9"/>
        <end position="33"/>
    </location>
</feature>
<feature type="binding site" evidence="9">
    <location>
        <position position="33"/>
    </location>
    <ligand>
        <name>Zn(2+)</name>
        <dbReference type="ChEBI" id="CHEBI:29105"/>
        <label>1</label>
    </ligand>
</feature>
<dbReference type="GO" id="GO:0006363">
    <property type="term" value="P:termination of RNA polymerase I transcription"/>
    <property type="evidence" value="ECO:0007669"/>
    <property type="project" value="TreeGrafter"/>
</dbReference>
<reference evidence="12" key="1">
    <citation type="submission" date="2017-12" db="EMBL/GenBank/DDBJ databases">
        <title>Gene loss provides genomic basis for host adaptation in cereal stripe rust fungi.</title>
        <authorList>
            <person name="Xia C."/>
        </authorList>
    </citation>
    <scope>NUCLEOTIDE SEQUENCE [LARGE SCALE GENOMIC DNA]</scope>
    <source>
        <strain evidence="12">93-210</strain>
    </source>
</reference>
<evidence type="ECO:0000313" key="13">
    <source>
        <dbReference type="Proteomes" id="UP000239156"/>
    </source>
</evidence>
<dbReference type="GO" id="GO:0003899">
    <property type="term" value="F:DNA-directed RNA polymerase activity"/>
    <property type="evidence" value="ECO:0007669"/>
    <property type="project" value="InterPro"/>
</dbReference>
<dbReference type="GO" id="GO:0003676">
    <property type="term" value="F:nucleic acid binding"/>
    <property type="evidence" value="ECO:0007669"/>
    <property type="project" value="InterPro"/>
</dbReference>
<evidence type="ECO:0000256" key="9">
    <source>
        <dbReference type="PIRSR" id="PIRSR005586-1"/>
    </source>
</evidence>
<accession>A0A2S4VFS6</accession>
<feature type="binding site" evidence="9">
    <location>
        <position position="100"/>
    </location>
    <ligand>
        <name>Zn(2+)</name>
        <dbReference type="ChEBI" id="CHEBI:29105"/>
        <label>2</label>
    </ligand>
</feature>
<comment type="subcellular location">
    <subcellularLocation>
        <location evidence="1">Nucleus</location>
        <location evidence="1">Nucleolus</location>
    </subcellularLocation>
</comment>
<organism evidence="12 13">
    <name type="scientific">Puccinia striiformis</name>
    <dbReference type="NCBI Taxonomy" id="27350"/>
    <lineage>
        <taxon>Eukaryota</taxon>
        <taxon>Fungi</taxon>
        <taxon>Dikarya</taxon>
        <taxon>Basidiomycota</taxon>
        <taxon>Pucciniomycotina</taxon>
        <taxon>Pucciniomycetes</taxon>
        <taxon>Pucciniales</taxon>
        <taxon>Pucciniaceae</taxon>
        <taxon>Puccinia</taxon>
    </lineage>
</organism>
<feature type="binding site" evidence="9">
    <location>
        <position position="128"/>
    </location>
    <ligand>
        <name>Zn(2+)</name>
        <dbReference type="ChEBI" id="CHEBI:29105"/>
        <label>2</label>
    </ligand>
</feature>
<dbReference type="GO" id="GO:0008270">
    <property type="term" value="F:zinc ion binding"/>
    <property type="evidence" value="ECO:0007669"/>
    <property type="project" value="UniProtKB-KW"/>
</dbReference>
<comment type="caution">
    <text evidence="12">The sequence shown here is derived from an EMBL/GenBank/DDBJ whole genome shotgun (WGS) entry which is preliminary data.</text>
</comment>
<keyword evidence="2 8" id="KW-0240">DNA-directed RNA polymerase</keyword>
<name>A0A2S4VFS6_9BASI</name>
<keyword evidence="5 9" id="KW-0862">Zinc</keyword>
<dbReference type="InterPro" id="IPR019761">
    <property type="entry name" value="DNA-dir_RNA_pol-M_15_CS"/>
</dbReference>
<evidence type="ECO:0000259" key="11">
    <source>
        <dbReference type="PROSITE" id="PS51133"/>
    </source>
</evidence>
<dbReference type="PANTHER" id="PTHR11239:SF14">
    <property type="entry name" value="DNA-DIRECTED RNA POLYMERASE I SUBUNIT RPA12"/>
    <property type="match status" value="1"/>
</dbReference>
<feature type="binding site" evidence="9">
    <location>
        <position position="97"/>
    </location>
    <ligand>
        <name>Zn(2+)</name>
        <dbReference type="ChEBI" id="CHEBI:29105"/>
        <label>2</label>
    </ligand>
</feature>
<dbReference type="PROSITE" id="PS01030">
    <property type="entry name" value="RNA_POL_M_15KD"/>
    <property type="match status" value="1"/>
</dbReference>
<gene>
    <name evidence="12" type="ORF">PSTT_07627</name>
</gene>
<dbReference type="InterPro" id="IPR034004">
    <property type="entry name" value="Zn_ribbon_RPA12_C"/>
</dbReference>
<feature type="binding site" evidence="9">
    <location>
        <position position="12"/>
    </location>
    <ligand>
        <name>Zn(2+)</name>
        <dbReference type="ChEBI" id="CHEBI:29105"/>
        <label>1</label>
    </ligand>
</feature>
<feature type="domain" description="TFIIS-type" evidence="11">
    <location>
        <begin position="93"/>
        <end position="153"/>
    </location>
</feature>
<dbReference type="SUPFAM" id="SSF57783">
    <property type="entry name" value="Zinc beta-ribbon"/>
    <property type="match status" value="1"/>
</dbReference>
<dbReference type="InterPro" id="IPR001222">
    <property type="entry name" value="Znf_TFIIS"/>
</dbReference>
<comment type="similarity">
    <text evidence="8">Belongs to the archaeal rpoM/eukaryotic RPA12/RPB9/RPC11 RNA polymerase family.</text>
</comment>
<dbReference type="Gene3D" id="2.20.25.10">
    <property type="match status" value="1"/>
</dbReference>
<evidence type="ECO:0000256" key="1">
    <source>
        <dbReference type="ARBA" id="ARBA00004604"/>
    </source>
</evidence>
<dbReference type="VEuPathDB" id="FungiDB:PSHT_13007"/>
<sequence>MIIGSLIFCESCGNLLSLPEHHSRSSTIRCAHCKQSQKFNSKLQISTSIEELAIVTRSNPNAFPSILRQKRTLVQNTTNSAGHQNDPAAAPLMDESCPKCNNPQMRYHTLQLRSADEGTTVFYECPNCRQSQIFDQQLIFPLDLDSLQICHHF</sequence>
<evidence type="ECO:0000256" key="7">
    <source>
        <dbReference type="ARBA" id="ARBA00023242"/>
    </source>
</evidence>
<protein>
    <recommendedName>
        <fullName evidence="8">DNA-directed RNA polymerase subunit</fullName>
    </recommendedName>
</protein>
<evidence type="ECO:0000313" key="12">
    <source>
        <dbReference type="EMBL" id="POW08349.1"/>
    </source>
</evidence>
<proteinExistence type="inferred from homology"/>
<keyword evidence="4 10" id="KW-0863">Zinc-finger</keyword>
<evidence type="ECO:0000256" key="3">
    <source>
        <dbReference type="ARBA" id="ARBA00022723"/>
    </source>
</evidence>
<dbReference type="VEuPathDB" id="FungiDB:PSTT_07627"/>
<keyword evidence="13" id="KW-1185">Reference proteome</keyword>
<comment type="function">
    <text evidence="8">DNA-dependent RNA polymerase catalyzes the transcription of DNA into RNA using the four ribonucleoside triphosphates as substrates.</text>
</comment>
<dbReference type="Proteomes" id="UP000239156">
    <property type="component" value="Unassembled WGS sequence"/>
</dbReference>
<feature type="binding site" evidence="9">
    <location>
        <position position="9"/>
    </location>
    <ligand>
        <name>Zn(2+)</name>
        <dbReference type="ChEBI" id="CHEBI:29105"/>
        <label>1</label>
    </ligand>
</feature>
<dbReference type="AlphaFoldDB" id="A0A2S4VFS6"/>
<feature type="binding site" evidence="9">
    <location>
        <position position="125"/>
    </location>
    <ligand>
        <name>Zn(2+)</name>
        <dbReference type="ChEBI" id="CHEBI:29105"/>
        <label>2</label>
    </ligand>
</feature>
<dbReference type="GO" id="GO:0005736">
    <property type="term" value="C:RNA polymerase I complex"/>
    <property type="evidence" value="ECO:0007669"/>
    <property type="project" value="TreeGrafter"/>
</dbReference>
<dbReference type="Pfam" id="PF01096">
    <property type="entry name" value="Zn_ribbon_TFIIS"/>
    <property type="match status" value="1"/>
</dbReference>
<dbReference type="InterPro" id="IPR012164">
    <property type="entry name" value="Rpa12/Rpb9/Rpc10/TFS"/>
</dbReference>
<feature type="binding site" evidence="9">
    <location>
        <position position="30"/>
    </location>
    <ligand>
        <name>Zn(2+)</name>
        <dbReference type="ChEBI" id="CHEBI:29105"/>
        <label>1</label>
    </ligand>
</feature>
<dbReference type="PANTHER" id="PTHR11239">
    <property type="entry name" value="DNA-DIRECTED RNA POLYMERASE"/>
    <property type="match status" value="1"/>
</dbReference>
<evidence type="ECO:0000256" key="4">
    <source>
        <dbReference type="ARBA" id="ARBA00022771"/>
    </source>
</evidence>
<keyword evidence="3 9" id="KW-0479">Metal-binding</keyword>
<keyword evidence="6 8" id="KW-0804">Transcription</keyword>
<evidence type="ECO:0000256" key="2">
    <source>
        <dbReference type="ARBA" id="ARBA00022478"/>
    </source>
</evidence>
<evidence type="ECO:0000256" key="6">
    <source>
        <dbReference type="ARBA" id="ARBA00023163"/>
    </source>
</evidence>
<dbReference type="EMBL" id="PKSL01000065">
    <property type="protein sequence ID" value="POW08349.1"/>
    <property type="molecule type" value="Genomic_DNA"/>
</dbReference>
<dbReference type="PROSITE" id="PS51133">
    <property type="entry name" value="ZF_TFIIS_2"/>
    <property type="match status" value="1"/>
</dbReference>
<evidence type="ECO:0000256" key="10">
    <source>
        <dbReference type="PIRSR" id="PIRSR005586-2"/>
    </source>
</evidence>
<dbReference type="SMART" id="SM00440">
    <property type="entry name" value="ZnF_C2C2"/>
    <property type="match status" value="1"/>
</dbReference>
<dbReference type="NCBIfam" id="TIGR01053">
    <property type="entry name" value="LSD1"/>
    <property type="match status" value="1"/>
</dbReference>
<evidence type="ECO:0000256" key="8">
    <source>
        <dbReference type="PIRNR" id="PIRNR005586"/>
    </source>
</evidence>
<dbReference type="PIRSF" id="PIRSF005586">
    <property type="entry name" value="RNApol_RpoM"/>
    <property type="match status" value="1"/>
</dbReference>
<keyword evidence="7 8" id="KW-0539">Nucleus</keyword>
<evidence type="ECO:0000256" key="5">
    <source>
        <dbReference type="ARBA" id="ARBA00022833"/>
    </source>
</evidence>